<dbReference type="AlphaFoldDB" id="A0A0B3RKN5"/>
<comment type="caution">
    <text evidence="2">The sequence shown here is derived from an EMBL/GenBank/DDBJ whole genome shotgun (WGS) entry which is preliminary data.</text>
</comment>
<proteinExistence type="predicted"/>
<keyword evidence="1" id="KW-0812">Transmembrane</keyword>
<evidence type="ECO:0000313" key="2">
    <source>
        <dbReference type="EMBL" id="KHQ51800.1"/>
    </source>
</evidence>
<evidence type="ECO:0000313" key="3">
    <source>
        <dbReference type="Proteomes" id="UP000030960"/>
    </source>
</evidence>
<keyword evidence="1" id="KW-1133">Transmembrane helix</keyword>
<evidence type="ECO:0000256" key="1">
    <source>
        <dbReference type="SAM" id="Phobius"/>
    </source>
</evidence>
<feature type="transmembrane region" description="Helical" evidence="1">
    <location>
        <begin position="55"/>
        <end position="73"/>
    </location>
</feature>
<accession>A0A0B3RKN5</accession>
<organism evidence="2 3">
    <name type="scientific">Mameliella alba</name>
    <dbReference type="NCBI Taxonomy" id="561184"/>
    <lineage>
        <taxon>Bacteria</taxon>
        <taxon>Pseudomonadati</taxon>
        <taxon>Pseudomonadota</taxon>
        <taxon>Alphaproteobacteria</taxon>
        <taxon>Rhodobacterales</taxon>
        <taxon>Roseobacteraceae</taxon>
        <taxon>Mameliella</taxon>
    </lineage>
</organism>
<gene>
    <name evidence="2" type="ORF">OA50_03702</name>
</gene>
<dbReference type="Proteomes" id="UP000030960">
    <property type="component" value="Unassembled WGS sequence"/>
</dbReference>
<dbReference type="EMBL" id="JSUQ01000015">
    <property type="protein sequence ID" value="KHQ51800.1"/>
    <property type="molecule type" value="Genomic_DNA"/>
</dbReference>
<sequence>MTVEGFQERAAVVDPRVHDEFLIVMGAPVFGYSLTISRAPDQLLQWSGGSGLENWQILSMILLITLSLTFPVVSKLGYDPIWFGVVVVKLVDSRPDALAEISRLMVR</sequence>
<name>A0A0B3RKN5_9RHOB</name>
<reference evidence="2 3" key="1">
    <citation type="submission" date="2014-10" db="EMBL/GenBank/DDBJ databases">
        <title>Genome sequence of Ponticoccus sp. strain UMTAT08 isolated from clonal culture of toxic dinoflagellate Alexandrium tamiyavanichii.</title>
        <authorList>
            <person name="Gan H.Y."/>
            <person name="Muhd D.-D."/>
            <person name="Mohd Noor M.E."/>
            <person name="Yeong Y.S."/>
            <person name="Usup G."/>
        </authorList>
    </citation>
    <scope>NUCLEOTIDE SEQUENCE [LARGE SCALE GENOMIC DNA]</scope>
    <source>
        <strain evidence="2 3">UMTAT08</strain>
    </source>
</reference>
<keyword evidence="3" id="KW-1185">Reference proteome</keyword>
<dbReference type="STRING" id="561184.SAMN05216376_104123"/>
<keyword evidence="1" id="KW-0472">Membrane</keyword>
<dbReference type="RefSeq" id="WP_043144343.1">
    <property type="nucleotide sequence ID" value="NZ_JSUQ01000015.1"/>
</dbReference>
<protein>
    <submittedName>
        <fullName evidence="2">TrapT family, dctM subunit, C4-dicarboxylate transport protein</fullName>
    </submittedName>
</protein>